<proteinExistence type="predicted"/>
<dbReference type="EMBL" id="DUMN01000564">
    <property type="protein sequence ID" value="HHV69860.1"/>
    <property type="molecule type" value="Genomic_DNA"/>
</dbReference>
<evidence type="ECO:0008006" key="3">
    <source>
        <dbReference type="Google" id="ProtNLM"/>
    </source>
</evidence>
<organism evidence="1 2">
    <name type="scientific">Brucella intermedia</name>
    <dbReference type="NCBI Taxonomy" id="94625"/>
    <lineage>
        <taxon>Bacteria</taxon>
        <taxon>Pseudomonadati</taxon>
        <taxon>Pseudomonadota</taxon>
        <taxon>Alphaproteobacteria</taxon>
        <taxon>Hyphomicrobiales</taxon>
        <taxon>Brucellaceae</taxon>
        <taxon>Brucella/Ochrobactrum group</taxon>
        <taxon>Brucella</taxon>
    </lineage>
</organism>
<dbReference type="InterPro" id="IPR036514">
    <property type="entry name" value="SGNH_hydro_sf"/>
</dbReference>
<evidence type="ECO:0000313" key="2">
    <source>
        <dbReference type="Proteomes" id="UP000551563"/>
    </source>
</evidence>
<dbReference type="SUPFAM" id="SSF52266">
    <property type="entry name" value="SGNH hydrolase"/>
    <property type="match status" value="1"/>
</dbReference>
<dbReference type="RefSeq" id="WP_279719191.1">
    <property type="nucleotide sequence ID" value="NZ_CP122438.1"/>
</dbReference>
<protein>
    <recommendedName>
        <fullName evidence="3">SGNH/GDSL hydrolase family protein</fullName>
    </recommendedName>
</protein>
<dbReference type="Proteomes" id="UP000551563">
    <property type="component" value="Unassembled WGS sequence"/>
</dbReference>
<reference evidence="1 2" key="1">
    <citation type="journal article" date="2020" name="Biotechnol. Biofuels">
        <title>New insights from the biogas microbiome by comprehensive genome-resolved metagenomics of nearly 1600 species originating from multiple anaerobic digesters.</title>
        <authorList>
            <person name="Campanaro S."/>
            <person name="Treu L."/>
            <person name="Rodriguez-R L.M."/>
            <person name="Kovalovszki A."/>
            <person name="Ziels R.M."/>
            <person name="Maus I."/>
            <person name="Zhu X."/>
            <person name="Kougias P.G."/>
            <person name="Basile A."/>
            <person name="Luo G."/>
            <person name="Schluter A."/>
            <person name="Konstantinidis K.T."/>
            <person name="Angelidaki I."/>
        </authorList>
    </citation>
    <scope>NUCLEOTIDE SEQUENCE [LARGE SCALE GENOMIC DNA]</scope>
    <source>
        <strain evidence="1">AS04akNAM_66</strain>
    </source>
</reference>
<comment type="caution">
    <text evidence="1">The sequence shown here is derived from an EMBL/GenBank/DDBJ whole genome shotgun (WGS) entry which is preliminary data.</text>
</comment>
<sequence length="94" mass="10414">MVSIARDQGKQTVLLEPNPVSKPPRQAVLPYYVEALNNAAVLEGVRIVKHFAVITSLDKWEAGLSDGVHPGDEMYIAKAKREFSTVAEIIRQKL</sequence>
<evidence type="ECO:0000313" key="1">
    <source>
        <dbReference type="EMBL" id="HHV69860.1"/>
    </source>
</evidence>
<accession>A0A7V6U195</accession>
<dbReference type="Gene3D" id="3.40.50.1110">
    <property type="entry name" value="SGNH hydrolase"/>
    <property type="match status" value="1"/>
</dbReference>
<name>A0A7V6U195_9HYPH</name>
<dbReference type="GO" id="GO:0016788">
    <property type="term" value="F:hydrolase activity, acting on ester bonds"/>
    <property type="evidence" value="ECO:0007669"/>
    <property type="project" value="UniProtKB-ARBA"/>
</dbReference>
<dbReference type="AlphaFoldDB" id="A0A7V6U195"/>
<gene>
    <name evidence="1" type="ORF">GXX48_19830</name>
</gene>